<proteinExistence type="predicted"/>
<sequence length="91" mass="9976">MVVGCGSGAGTLFLLNPGTDSDPSLDLGLLEEKQRNDSVGDLAVDSEPDRSTDLSNSADWDSDYYPRTCWLMRPIRLLQNHSQPKLCIFCG</sequence>
<feature type="region of interest" description="Disordered" evidence="1">
    <location>
        <begin position="37"/>
        <end position="59"/>
    </location>
</feature>
<evidence type="ECO:0000313" key="3">
    <source>
        <dbReference type="WBParaSite" id="BXY_0589100.1"/>
    </source>
</evidence>
<evidence type="ECO:0000313" key="2">
    <source>
        <dbReference type="Proteomes" id="UP000095284"/>
    </source>
</evidence>
<organism evidence="2 3">
    <name type="scientific">Bursaphelenchus xylophilus</name>
    <name type="common">Pinewood nematode worm</name>
    <name type="synonym">Aphelenchoides xylophilus</name>
    <dbReference type="NCBI Taxonomy" id="6326"/>
    <lineage>
        <taxon>Eukaryota</taxon>
        <taxon>Metazoa</taxon>
        <taxon>Ecdysozoa</taxon>
        <taxon>Nematoda</taxon>
        <taxon>Chromadorea</taxon>
        <taxon>Rhabditida</taxon>
        <taxon>Tylenchina</taxon>
        <taxon>Tylenchomorpha</taxon>
        <taxon>Aphelenchoidea</taxon>
        <taxon>Aphelenchoididae</taxon>
        <taxon>Bursaphelenchus</taxon>
    </lineage>
</organism>
<dbReference type="Proteomes" id="UP000095284">
    <property type="component" value="Unplaced"/>
</dbReference>
<protein>
    <submittedName>
        <fullName evidence="3">Uncharacterized protein</fullName>
    </submittedName>
</protein>
<accession>A0A1I7RYS3</accession>
<evidence type="ECO:0000256" key="1">
    <source>
        <dbReference type="SAM" id="MobiDB-lite"/>
    </source>
</evidence>
<reference evidence="3" key="1">
    <citation type="submission" date="2016-11" db="UniProtKB">
        <authorList>
            <consortium name="WormBaseParasite"/>
        </authorList>
    </citation>
    <scope>IDENTIFICATION</scope>
</reference>
<dbReference type="WBParaSite" id="BXY_0589100.1">
    <property type="protein sequence ID" value="BXY_0589100.1"/>
    <property type="gene ID" value="BXY_0589100"/>
</dbReference>
<name>A0A1I7RYS3_BURXY</name>
<dbReference type="AlphaFoldDB" id="A0A1I7RYS3"/>